<protein>
    <submittedName>
        <fullName evidence="2">Uncharacterized protein</fullName>
    </submittedName>
</protein>
<dbReference type="Proteomes" id="UP001558652">
    <property type="component" value="Unassembled WGS sequence"/>
</dbReference>
<keyword evidence="3" id="KW-1185">Reference proteome</keyword>
<reference evidence="2 3" key="1">
    <citation type="submission" date="2024-07" db="EMBL/GenBank/DDBJ databases">
        <title>Chromosome-level genome assembly of the water stick insect Ranatra chinensis (Heteroptera: Nepidae).</title>
        <authorList>
            <person name="Liu X."/>
        </authorList>
    </citation>
    <scope>NUCLEOTIDE SEQUENCE [LARGE SCALE GENOMIC DNA]</scope>
    <source>
        <strain evidence="2">Cailab_2021Rc</strain>
        <tissue evidence="2">Muscle</tissue>
    </source>
</reference>
<comment type="caution">
    <text evidence="2">The sequence shown here is derived from an EMBL/GenBank/DDBJ whole genome shotgun (WGS) entry which is preliminary data.</text>
</comment>
<evidence type="ECO:0000313" key="2">
    <source>
        <dbReference type="EMBL" id="KAL1140447.1"/>
    </source>
</evidence>
<sequence>MGNGLAVENAEGNDLGRFLQNVCEHIDQLKREKLKHRKNLDKKLEEVQEAYKKIYKANEENHNQVKAVTVKMESVGALEKLRSEMSGHLEKKEEAYERTMQEKDTAYEKMYNDAKETYKKEQDQHSKMFSEMQDQMKKNLLSYCEEINKKNEMLAATLAQLSIAYDKSEL</sequence>
<name>A0ABD0YWY1_9HEMI</name>
<dbReference type="SUPFAM" id="SSF58113">
    <property type="entry name" value="Apolipoprotein A-I"/>
    <property type="match status" value="1"/>
</dbReference>
<keyword evidence="1" id="KW-0175">Coiled coil</keyword>
<evidence type="ECO:0000313" key="3">
    <source>
        <dbReference type="Proteomes" id="UP001558652"/>
    </source>
</evidence>
<dbReference type="AlphaFoldDB" id="A0ABD0YWY1"/>
<organism evidence="2 3">
    <name type="scientific">Ranatra chinensis</name>
    <dbReference type="NCBI Taxonomy" id="642074"/>
    <lineage>
        <taxon>Eukaryota</taxon>
        <taxon>Metazoa</taxon>
        <taxon>Ecdysozoa</taxon>
        <taxon>Arthropoda</taxon>
        <taxon>Hexapoda</taxon>
        <taxon>Insecta</taxon>
        <taxon>Pterygota</taxon>
        <taxon>Neoptera</taxon>
        <taxon>Paraneoptera</taxon>
        <taxon>Hemiptera</taxon>
        <taxon>Heteroptera</taxon>
        <taxon>Panheteroptera</taxon>
        <taxon>Nepomorpha</taxon>
        <taxon>Nepidae</taxon>
        <taxon>Ranatrinae</taxon>
        <taxon>Ranatra</taxon>
    </lineage>
</organism>
<proteinExistence type="predicted"/>
<feature type="coiled-coil region" evidence="1">
    <location>
        <begin position="19"/>
        <end position="109"/>
    </location>
</feature>
<gene>
    <name evidence="2" type="ORF">AAG570_000379</name>
</gene>
<evidence type="ECO:0000256" key="1">
    <source>
        <dbReference type="SAM" id="Coils"/>
    </source>
</evidence>
<accession>A0ABD0YWY1</accession>
<dbReference type="EMBL" id="JBFDAA010000001">
    <property type="protein sequence ID" value="KAL1140447.1"/>
    <property type="molecule type" value="Genomic_DNA"/>
</dbReference>